<gene>
    <name evidence="2" type="ORF">CROQUDRAFT_394611</name>
</gene>
<keyword evidence="1" id="KW-0812">Transmembrane</keyword>
<dbReference type="Proteomes" id="UP000886653">
    <property type="component" value="Unassembled WGS sequence"/>
</dbReference>
<accession>A0A9P6TDS0</accession>
<evidence type="ECO:0000313" key="2">
    <source>
        <dbReference type="EMBL" id="KAG0148642.1"/>
    </source>
</evidence>
<comment type="caution">
    <text evidence="2">The sequence shown here is derived from an EMBL/GenBank/DDBJ whole genome shotgun (WGS) entry which is preliminary data.</text>
</comment>
<feature type="transmembrane region" description="Helical" evidence="1">
    <location>
        <begin position="6"/>
        <end position="27"/>
    </location>
</feature>
<proteinExistence type="predicted"/>
<protein>
    <submittedName>
        <fullName evidence="2">Uncharacterized protein</fullName>
    </submittedName>
</protein>
<organism evidence="2 3">
    <name type="scientific">Cronartium quercuum f. sp. fusiforme G11</name>
    <dbReference type="NCBI Taxonomy" id="708437"/>
    <lineage>
        <taxon>Eukaryota</taxon>
        <taxon>Fungi</taxon>
        <taxon>Dikarya</taxon>
        <taxon>Basidiomycota</taxon>
        <taxon>Pucciniomycotina</taxon>
        <taxon>Pucciniomycetes</taxon>
        <taxon>Pucciniales</taxon>
        <taxon>Coleosporiaceae</taxon>
        <taxon>Cronartium</taxon>
    </lineage>
</organism>
<evidence type="ECO:0000313" key="3">
    <source>
        <dbReference type="Proteomes" id="UP000886653"/>
    </source>
</evidence>
<keyword evidence="1" id="KW-0472">Membrane</keyword>
<evidence type="ECO:0000256" key="1">
    <source>
        <dbReference type="SAM" id="Phobius"/>
    </source>
</evidence>
<sequence length="92" mass="10389">MISSCLYLSSLLSLSSLVVQVILSFLSSKSLVQTLYRFCVFVSQSSYEVSISLLTTSVRHQSRSVKLIIDTPFTFNFYITPCSRIFRLSNCS</sequence>
<name>A0A9P6TDS0_9BASI</name>
<reference evidence="2" key="1">
    <citation type="submission" date="2013-11" db="EMBL/GenBank/DDBJ databases">
        <title>Genome sequence of the fusiform rust pathogen reveals effectors for host alternation and coevolution with pine.</title>
        <authorList>
            <consortium name="DOE Joint Genome Institute"/>
            <person name="Smith K."/>
            <person name="Pendleton A."/>
            <person name="Kubisiak T."/>
            <person name="Anderson C."/>
            <person name="Salamov A."/>
            <person name="Aerts A."/>
            <person name="Riley R."/>
            <person name="Clum A."/>
            <person name="Lindquist E."/>
            <person name="Ence D."/>
            <person name="Campbell M."/>
            <person name="Kronenberg Z."/>
            <person name="Feau N."/>
            <person name="Dhillon B."/>
            <person name="Hamelin R."/>
            <person name="Burleigh J."/>
            <person name="Smith J."/>
            <person name="Yandell M."/>
            <person name="Nelson C."/>
            <person name="Grigoriev I."/>
            <person name="Davis J."/>
        </authorList>
    </citation>
    <scope>NUCLEOTIDE SEQUENCE</scope>
    <source>
        <strain evidence="2">G11</strain>
    </source>
</reference>
<keyword evidence="1" id="KW-1133">Transmembrane helix</keyword>
<dbReference type="EMBL" id="MU167235">
    <property type="protein sequence ID" value="KAG0148642.1"/>
    <property type="molecule type" value="Genomic_DNA"/>
</dbReference>
<dbReference type="AlphaFoldDB" id="A0A9P6TDS0"/>
<keyword evidence="3" id="KW-1185">Reference proteome</keyword>